<accession>V2XIX7</accession>
<protein>
    <submittedName>
        <fullName evidence="1">Uncharacterized protein</fullName>
    </submittedName>
</protein>
<evidence type="ECO:0000313" key="2">
    <source>
        <dbReference type="Proteomes" id="UP000017559"/>
    </source>
</evidence>
<comment type="caution">
    <text evidence="1">The sequence shown here is derived from an EMBL/GenBank/DDBJ whole genome shotgun (WGS) entry which is preliminary data.</text>
</comment>
<dbReference type="HOGENOM" id="CLU_1294707_0_0_1"/>
<gene>
    <name evidence="1" type="ORF">Moror_15888</name>
</gene>
<name>V2XIX7_MONRO</name>
<dbReference type="AlphaFoldDB" id="V2XIX7"/>
<evidence type="ECO:0000313" key="1">
    <source>
        <dbReference type="EMBL" id="ESK92801.1"/>
    </source>
</evidence>
<dbReference type="KEGG" id="mrr:Moror_15888"/>
<dbReference type="EMBL" id="AWSO01000248">
    <property type="protein sequence ID" value="ESK92801.1"/>
    <property type="molecule type" value="Genomic_DNA"/>
</dbReference>
<proteinExistence type="predicted"/>
<sequence>MFTRPNRRGADFHCLSFRTCPSHVLPYSAAFPSKANRFSALPTLTPARLRHPVDTSARHYPVRHRSRTFAISAYPMTPNGDTAVEFRLYTRLSKERRLSSFLLHASYLVLRRSSSLPVLSPCLAFLHAIDSLHRELPFVSPNRFWQIHLHLSHQRRAGGVSEANELKNTSSTSTYQRYIISGSYSLALPSSSLPTALGQALSWDQLLLVYVAA</sequence>
<reference evidence="1 2" key="1">
    <citation type="journal article" date="2014" name="BMC Genomics">
        <title>Genome and secretome analysis of the hemibiotrophic fungal pathogen, Moniliophthora roreri, which causes frosty pod rot disease of cacao: mechanisms of the biotrophic and necrotrophic phases.</title>
        <authorList>
            <person name="Meinhardt L.W."/>
            <person name="Costa G.G.L."/>
            <person name="Thomazella D.P.T."/>
            <person name="Teixeira P.J.P.L."/>
            <person name="Carazzolle M.F."/>
            <person name="Schuster S.C."/>
            <person name="Carlson J.E."/>
            <person name="Guiltinan M.J."/>
            <person name="Mieczkowski P."/>
            <person name="Farmer A."/>
            <person name="Ramaraj T."/>
            <person name="Crozier J."/>
            <person name="Davis R.E."/>
            <person name="Shao J."/>
            <person name="Melnick R.L."/>
            <person name="Pereira G.A.G."/>
            <person name="Bailey B.A."/>
        </authorList>
    </citation>
    <scope>NUCLEOTIDE SEQUENCE [LARGE SCALE GENOMIC DNA]</scope>
    <source>
        <strain evidence="1 2">MCA 2997</strain>
    </source>
</reference>
<keyword evidence="2" id="KW-1185">Reference proteome</keyword>
<dbReference type="Proteomes" id="UP000017559">
    <property type="component" value="Unassembled WGS sequence"/>
</dbReference>
<organism evidence="1 2">
    <name type="scientific">Moniliophthora roreri (strain MCA 2997)</name>
    <name type="common">Cocoa frosty pod rot fungus</name>
    <name type="synonym">Crinipellis roreri</name>
    <dbReference type="NCBI Taxonomy" id="1381753"/>
    <lineage>
        <taxon>Eukaryota</taxon>
        <taxon>Fungi</taxon>
        <taxon>Dikarya</taxon>
        <taxon>Basidiomycota</taxon>
        <taxon>Agaricomycotina</taxon>
        <taxon>Agaricomycetes</taxon>
        <taxon>Agaricomycetidae</taxon>
        <taxon>Agaricales</taxon>
        <taxon>Marasmiineae</taxon>
        <taxon>Marasmiaceae</taxon>
        <taxon>Moniliophthora</taxon>
    </lineage>
</organism>